<evidence type="ECO:0000256" key="1">
    <source>
        <dbReference type="SAM" id="MobiDB-lite"/>
    </source>
</evidence>
<dbReference type="InterPro" id="IPR021005">
    <property type="entry name" value="Znf_CGNR"/>
</dbReference>
<accession>A0A1D3DXE9</accession>
<evidence type="ECO:0000313" key="3">
    <source>
        <dbReference type="EMBL" id="OEJ96998.1"/>
    </source>
</evidence>
<dbReference type="AlphaFoldDB" id="A0A1D3DXE9"/>
<proteinExistence type="predicted"/>
<name>A0A1D3DXE9_9ACTN</name>
<dbReference type="Pfam" id="PF11706">
    <property type="entry name" value="zf-CGNR"/>
    <property type="match status" value="1"/>
</dbReference>
<dbReference type="OrthoDB" id="3531194at2"/>
<gene>
    <name evidence="3" type="ORF">J116_023665</name>
</gene>
<feature type="region of interest" description="Disordered" evidence="1">
    <location>
        <begin position="185"/>
        <end position="209"/>
    </location>
</feature>
<dbReference type="SUPFAM" id="SSF160904">
    <property type="entry name" value="Jann2411-like"/>
    <property type="match status" value="1"/>
</dbReference>
<evidence type="ECO:0000259" key="2">
    <source>
        <dbReference type="Pfam" id="PF11706"/>
    </source>
</evidence>
<dbReference type="Proteomes" id="UP000095329">
    <property type="component" value="Unassembled WGS sequence"/>
</dbReference>
<dbReference type="Pfam" id="PF07336">
    <property type="entry name" value="ABATE"/>
    <property type="match status" value="1"/>
</dbReference>
<feature type="compositionally biased region" description="Low complexity" evidence="1">
    <location>
        <begin position="188"/>
        <end position="202"/>
    </location>
</feature>
<sequence length="209" mass="22296">MRYIAGVYADDRSSRHSVRAVARRTEALVNALTRDDPAPDAIARLLREHGEDEPVSVSGRDVAEMRDAALALRRVFAADGLDAAVAELNRLLARGPGPLRLTSHGGGSPWHPHLDASDDAPWGEWFLASSCLCLTVLVWDRQRPPGGLCAAPGCGRVYLALGSGVPRRYCSRRCATRERVAAHRRARSAGAEGTAGARGAAEAARKVSA</sequence>
<dbReference type="Gene3D" id="1.10.3300.10">
    <property type="entry name" value="Jann2411-like domain"/>
    <property type="match status" value="1"/>
</dbReference>
<keyword evidence="4" id="KW-1185">Reference proteome</keyword>
<dbReference type="InterPro" id="IPR023286">
    <property type="entry name" value="ABATE_dom_sf"/>
</dbReference>
<reference evidence="3 4" key="1">
    <citation type="journal article" date="2013" name="Genome Announc.">
        <title>Genome Sequence of Streptomyces violaceusniger Strain SPC6, a Halotolerant Streptomycete That Exhibits Rapid Growth and Development.</title>
        <authorList>
            <person name="Chen X."/>
            <person name="Zhang B."/>
            <person name="Zhang W."/>
            <person name="Wu X."/>
            <person name="Zhang M."/>
            <person name="Chen T."/>
            <person name="Liu G."/>
            <person name="Dyson P."/>
        </authorList>
    </citation>
    <scope>NUCLEOTIDE SEQUENCE [LARGE SCALE GENOMIC DNA]</scope>
    <source>
        <strain evidence="3 4">SPC6</strain>
    </source>
</reference>
<dbReference type="EMBL" id="ASHX02000001">
    <property type="protein sequence ID" value="OEJ96998.1"/>
    <property type="molecule type" value="Genomic_DNA"/>
</dbReference>
<dbReference type="InterPro" id="IPR010852">
    <property type="entry name" value="ABATE"/>
</dbReference>
<dbReference type="eggNOG" id="COG5516">
    <property type="taxonomic scope" value="Bacteria"/>
</dbReference>
<comment type="caution">
    <text evidence="3">The sequence shown here is derived from an EMBL/GenBank/DDBJ whole genome shotgun (WGS) entry which is preliminary data.</text>
</comment>
<organism evidence="3 4">
    <name type="scientific">Streptomyces thermolilacinus SPC6</name>
    <dbReference type="NCBI Taxonomy" id="1306406"/>
    <lineage>
        <taxon>Bacteria</taxon>
        <taxon>Bacillati</taxon>
        <taxon>Actinomycetota</taxon>
        <taxon>Actinomycetes</taxon>
        <taxon>Kitasatosporales</taxon>
        <taxon>Streptomycetaceae</taxon>
        <taxon>Streptomyces</taxon>
    </lineage>
</organism>
<dbReference type="PANTHER" id="PTHR35525:SF3">
    <property type="entry name" value="BLL6575 PROTEIN"/>
    <property type="match status" value="1"/>
</dbReference>
<feature type="domain" description="Zinc finger CGNR" evidence="2">
    <location>
        <begin position="148"/>
        <end position="185"/>
    </location>
</feature>
<evidence type="ECO:0000313" key="4">
    <source>
        <dbReference type="Proteomes" id="UP000095329"/>
    </source>
</evidence>
<dbReference type="PANTHER" id="PTHR35525">
    <property type="entry name" value="BLL6575 PROTEIN"/>
    <property type="match status" value="1"/>
</dbReference>
<dbReference type="RefSeq" id="WP_051203600.1">
    <property type="nucleotide sequence ID" value="NZ_ASHX02000001.1"/>
</dbReference>
<dbReference type="STRING" id="1306406.J116_023665"/>
<protein>
    <recommendedName>
        <fullName evidence="2">Zinc finger CGNR domain-containing protein</fullName>
    </recommendedName>
</protein>